<organism evidence="1 2">
    <name type="scientific">Xanthomonas axonopodis pv. cajani</name>
    <dbReference type="NCBI Taxonomy" id="487827"/>
    <lineage>
        <taxon>Bacteria</taxon>
        <taxon>Pseudomonadati</taxon>
        <taxon>Pseudomonadota</taxon>
        <taxon>Gammaproteobacteria</taxon>
        <taxon>Lysobacterales</taxon>
        <taxon>Lysobacteraceae</taxon>
        <taxon>Xanthomonas</taxon>
    </lineage>
</organism>
<sequence>MRAQCPLWRSAMPAVAGEVGRVWGGKIALHANAPALEWTRPVTALLDGCVAPARVRGAIPAIAAIAAAWPLSPVRRDASPTIAG</sequence>
<keyword evidence="2" id="KW-1185">Reference proteome</keyword>
<name>A0ABX3MEU3_9XANT</name>
<comment type="caution">
    <text evidence="1">The sequence shown here is derived from an EMBL/GenBank/DDBJ whole genome shotgun (WGS) entry which is preliminary data.</text>
</comment>
<dbReference type="Proteomes" id="UP000191089">
    <property type="component" value="Unassembled WGS sequence"/>
</dbReference>
<gene>
    <name evidence="1" type="ORF">Xcaj_00275</name>
</gene>
<reference evidence="1 2" key="1">
    <citation type="submission" date="2015-12" db="EMBL/GenBank/DDBJ databases">
        <authorList>
            <person name="Bansal K."/>
            <person name="Midha S."/>
            <person name="Patil P.B."/>
        </authorList>
    </citation>
    <scope>NUCLEOTIDE SEQUENCE [LARGE SCALE GENOMIC DNA]</scope>
    <source>
        <strain evidence="1 2">LMG558</strain>
    </source>
</reference>
<accession>A0ABX3MEU3</accession>
<dbReference type="EMBL" id="LOKQ01000112">
    <property type="protein sequence ID" value="OOX18529.1"/>
    <property type="molecule type" value="Genomic_DNA"/>
</dbReference>
<evidence type="ECO:0000313" key="1">
    <source>
        <dbReference type="EMBL" id="OOX18529.1"/>
    </source>
</evidence>
<evidence type="ECO:0000313" key="2">
    <source>
        <dbReference type="Proteomes" id="UP000191089"/>
    </source>
</evidence>
<protein>
    <submittedName>
        <fullName evidence="1">Uncharacterized protein</fullName>
    </submittedName>
</protein>
<proteinExistence type="predicted"/>